<keyword evidence="3" id="KW-1185">Reference proteome</keyword>
<dbReference type="GO" id="GO:0008757">
    <property type="term" value="F:S-adenosylmethionine-dependent methyltransferase activity"/>
    <property type="evidence" value="ECO:0007669"/>
    <property type="project" value="InterPro"/>
</dbReference>
<feature type="domain" description="Methyltransferase type 11" evidence="1">
    <location>
        <begin position="49"/>
        <end position="162"/>
    </location>
</feature>
<evidence type="ECO:0000313" key="3">
    <source>
        <dbReference type="Proteomes" id="UP000509510"/>
    </source>
</evidence>
<dbReference type="PANTHER" id="PTHR43591">
    <property type="entry name" value="METHYLTRANSFERASE"/>
    <property type="match status" value="1"/>
</dbReference>
<dbReference type="CDD" id="cd02440">
    <property type="entry name" value="AdoMet_MTases"/>
    <property type="match status" value="1"/>
</dbReference>
<dbReference type="SUPFAM" id="SSF53335">
    <property type="entry name" value="S-adenosyl-L-methionine-dependent methyltransferases"/>
    <property type="match status" value="1"/>
</dbReference>
<dbReference type="KEGG" id="trg:TRUGW13939_01826"/>
<sequence>MSLDKPASWDKTSADYTKMGIQGPILYPCKGMLAAMDTASSFSSATSILDIGCGPGTAVTLLAEDYGTQIPADATLVATDFSQSMVDATLAKKRNIVAAGTDVANCWGRLEAQVMDAQDLSAVESGSVSHLMGSLVYFMLPDASKGLLEANRVLKEGGVFACTSWGSTMEWIQFSVEAAQRVRPDKVGKFNAMPEAWRSSEGVKAQLAAAGFRDAHAEYVEFEWKLEDPVKNVEQMVKSSNPAAQAVVGSFTEEELDRCCEEYVKILAEHGNVCKGVAVLGVGRK</sequence>
<dbReference type="EMBL" id="CP055898">
    <property type="protein sequence ID" value="QKX54737.1"/>
    <property type="molecule type" value="Genomic_DNA"/>
</dbReference>
<dbReference type="PANTHER" id="PTHR43591:SF24">
    <property type="entry name" value="2-METHOXY-6-POLYPRENYL-1,4-BENZOQUINOL METHYLASE, MITOCHONDRIAL"/>
    <property type="match status" value="1"/>
</dbReference>
<dbReference type="InterPro" id="IPR029063">
    <property type="entry name" value="SAM-dependent_MTases_sf"/>
</dbReference>
<dbReference type="RefSeq" id="XP_035340916.1">
    <property type="nucleotide sequence ID" value="XM_035485023.1"/>
</dbReference>
<reference evidence="3" key="1">
    <citation type="submission" date="2020-06" db="EMBL/GenBank/DDBJ databases">
        <title>A chromosome-scale genome assembly of Talaromyces rugulosus W13939.</title>
        <authorList>
            <person name="Wang B."/>
            <person name="Guo L."/>
            <person name="Ye K."/>
            <person name="Wang L."/>
        </authorList>
    </citation>
    <scope>NUCLEOTIDE SEQUENCE [LARGE SCALE GENOMIC DNA]</scope>
    <source>
        <strain evidence="3">W13939</strain>
    </source>
</reference>
<organism evidence="2 3">
    <name type="scientific">Talaromyces rugulosus</name>
    <name type="common">Penicillium rugulosum</name>
    <dbReference type="NCBI Taxonomy" id="121627"/>
    <lineage>
        <taxon>Eukaryota</taxon>
        <taxon>Fungi</taxon>
        <taxon>Dikarya</taxon>
        <taxon>Ascomycota</taxon>
        <taxon>Pezizomycotina</taxon>
        <taxon>Eurotiomycetes</taxon>
        <taxon>Eurotiomycetidae</taxon>
        <taxon>Eurotiales</taxon>
        <taxon>Trichocomaceae</taxon>
        <taxon>Talaromyces</taxon>
        <taxon>Talaromyces sect. Islandici</taxon>
    </lineage>
</organism>
<accession>A0A7H8QLD6</accession>
<protein>
    <recommendedName>
        <fullName evidence="1">Methyltransferase type 11 domain-containing protein</fullName>
    </recommendedName>
</protein>
<dbReference type="OrthoDB" id="2013972at2759"/>
<name>A0A7H8QLD6_TALRU</name>
<proteinExistence type="predicted"/>
<dbReference type="Proteomes" id="UP000509510">
    <property type="component" value="Chromosome I"/>
</dbReference>
<gene>
    <name evidence="2" type="ORF">TRUGW13939_01826</name>
</gene>
<dbReference type="AlphaFoldDB" id="A0A7H8QLD6"/>
<dbReference type="InterPro" id="IPR013216">
    <property type="entry name" value="Methyltransf_11"/>
</dbReference>
<evidence type="ECO:0000313" key="2">
    <source>
        <dbReference type="EMBL" id="QKX54737.1"/>
    </source>
</evidence>
<dbReference type="Pfam" id="PF08241">
    <property type="entry name" value="Methyltransf_11"/>
    <property type="match status" value="1"/>
</dbReference>
<dbReference type="GeneID" id="55989336"/>
<evidence type="ECO:0000259" key="1">
    <source>
        <dbReference type="Pfam" id="PF08241"/>
    </source>
</evidence>
<dbReference type="Gene3D" id="3.40.50.150">
    <property type="entry name" value="Vaccinia Virus protein VP39"/>
    <property type="match status" value="1"/>
</dbReference>